<dbReference type="RefSeq" id="WP_136368987.1">
    <property type="nucleotide sequence ID" value="NZ_SSOB01000006.1"/>
</dbReference>
<sequence>MIYTIGAKQAGRLFFEVAVISFVKIRGCIIYHIDCERRKNKKCSLKTENKMKAEEKKWLTGTKGYLAADDGKASTY</sequence>
<dbReference type="Proteomes" id="UP000310636">
    <property type="component" value="Unassembled WGS sequence"/>
</dbReference>
<dbReference type="AlphaFoldDB" id="A0A4S4C4K5"/>
<dbReference type="EMBL" id="SSOB01000006">
    <property type="protein sequence ID" value="THF82726.1"/>
    <property type="molecule type" value="Genomic_DNA"/>
</dbReference>
<reference evidence="1 2" key="1">
    <citation type="submission" date="2019-04" db="EMBL/GenBank/DDBJ databases">
        <title>Cohnella sp. nov. isolated from preserved vegetables.</title>
        <authorList>
            <person name="Lin S.-Y."/>
            <person name="Hung M.-H."/>
            <person name="Young C.-C."/>
        </authorList>
    </citation>
    <scope>NUCLEOTIDE SEQUENCE [LARGE SCALE GENOMIC DNA]</scope>
    <source>
        <strain evidence="1 2">CC-MHH1044</strain>
    </source>
</reference>
<accession>A0A4S4C4K5</accession>
<evidence type="ECO:0000313" key="1">
    <source>
        <dbReference type="EMBL" id="THF82726.1"/>
    </source>
</evidence>
<keyword evidence="2" id="KW-1185">Reference proteome</keyword>
<evidence type="ECO:0000313" key="2">
    <source>
        <dbReference type="Proteomes" id="UP000310636"/>
    </source>
</evidence>
<proteinExistence type="predicted"/>
<organism evidence="1 2">
    <name type="scientific">Cohnella fermenti</name>
    <dbReference type="NCBI Taxonomy" id="2565925"/>
    <lineage>
        <taxon>Bacteria</taxon>
        <taxon>Bacillati</taxon>
        <taxon>Bacillota</taxon>
        <taxon>Bacilli</taxon>
        <taxon>Bacillales</taxon>
        <taxon>Paenibacillaceae</taxon>
        <taxon>Cohnella</taxon>
    </lineage>
</organism>
<protein>
    <submittedName>
        <fullName evidence="1">Uncharacterized protein</fullName>
    </submittedName>
</protein>
<gene>
    <name evidence="1" type="ORF">E6C55_06600</name>
</gene>
<name>A0A4S4C4K5_9BACL</name>
<comment type="caution">
    <text evidence="1">The sequence shown here is derived from an EMBL/GenBank/DDBJ whole genome shotgun (WGS) entry which is preliminary data.</text>
</comment>